<dbReference type="EMBL" id="NOIH01000003">
    <property type="protein sequence ID" value="OYD55006.1"/>
    <property type="molecule type" value="Genomic_DNA"/>
</dbReference>
<dbReference type="Pfam" id="PF00482">
    <property type="entry name" value="T2SSF"/>
    <property type="match status" value="2"/>
</dbReference>
<comment type="similarity">
    <text evidence="2">Belongs to the GSP F family.</text>
</comment>
<evidence type="ECO:0000256" key="5">
    <source>
        <dbReference type="ARBA" id="ARBA00022692"/>
    </source>
</evidence>
<dbReference type="RefSeq" id="WP_094266856.1">
    <property type="nucleotide sequence ID" value="NZ_NOIH01000003.1"/>
</dbReference>
<accession>A0A235F125</accession>
<dbReference type="FunFam" id="1.20.81.30:FF:000001">
    <property type="entry name" value="Type II secretion system protein F"/>
    <property type="match status" value="1"/>
</dbReference>
<comment type="caution">
    <text evidence="10">The sequence shown here is derived from an EMBL/GenBank/DDBJ whole genome shotgun (WGS) entry which is preliminary data.</text>
</comment>
<dbReference type="OrthoDB" id="9805682at2"/>
<dbReference type="InterPro" id="IPR003004">
    <property type="entry name" value="GspF/PilC"/>
</dbReference>
<dbReference type="InterPro" id="IPR018076">
    <property type="entry name" value="T2SS_GspF_dom"/>
</dbReference>
<evidence type="ECO:0000256" key="8">
    <source>
        <dbReference type="SAM" id="Phobius"/>
    </source>
</evidence>
<comment type="subcellular location">
    <subcellularLocation>
        <location evidence="1">Cell inner membrane</location>
        <topology evidence="1">Multi-pass membrane protein</topology>
    </subcellularLocation>
</comment>
<feature type="domain" description="Type II secretion system protein GspF" evidence="9">
    <location>
        <begin position="267"/>
        <end position="388"/>
    </location>
</feature>
<evidence type="ECO:0000256" key="2">
    <source>
        <dbReference type="ARBA" id="ARBA00005745"/>
    </source>
</evidence>
<evidence type="ECO:0000313" key="10">
    <source>
        <dbReference type="EMBL" id="OYD55006.1"/>
    </source>
</evidence>
<keyword evidence="3" id="KW-1003">Cell membrane</keyword>
<dbReference type="PANTHER" id="PTHR30012">
    <property type="entry name" value="GENERAL SECRETION PATHWAY PROTEIN"/>
    <property type="match status" value="1"/>
</dbReference>
<dbReference type="Gene3D" id="1.20.81.30">
    <property type="entry name" value="Type II secretion system (T2SS), domain F"/>
    <property type="match status" value="2"/>
</dbReference>
<dbReference type="PRINTS" id="PR00812">
    <property type="entry name" value="BCTERIALGSPF"/>
</dbReference>
<feature type="transmembrane region" description="Helical" evidence="8">
    <location>
        <begin position="370"/>
        <end position="394"/>
    </location>
</feature>
<evidence type="ECO:0000256" key="4">
    <source>
        <dbReference type="ARBA" id="ARBA00022519"/>
    </source>
</evidence>
<gene>
    <name evidence="10" type="ORF">CGK74_02000</name>
</gene>
<keyword evidence="7 8" id="KW-0472">Membrane</keyword>
<keyword evidence="11" id="KW-1185">Reference proteome</keyword>
<keyword evidence="4" id="KW-0997">Cell inner membrane</keyword>
<evidence type="ECO:0000313" key="11">
    <source>
        <dbReference type="Proteomes" id="UP000215181"/>
    </source>
</evidence>
<evidence type="ECO:0000256" key="7">
    <source>
        <dbReference type="ARBA" id="ARBA00023136"/>
    </source>
</evidence>
<reference evidence="10 11" key="1">
    <citation type="submission" date="2017-07" db="EMBL/GenBank/DDBJ databases">
        <title>Thauera sp. KNDSS-Mac4 genome sequence and assembly.</title>
        <authorList>
            <person name="Mayilraj S."/>
        </authorList>
    </citation>
    <scope>NUCLEOTIDE SEQUENCE [LARGE SCALE GENOMIC DNA]</scope>
    <source>
        <strain evidence="10 11">KNDSS-Mac4</strain>
    </source>
</reference>
<evidence type="ECO:0000256" key="3">
    <source>
        <dbReference type="ARBA" id="ARBA00022475"/>
    </source>
</evidence>
<evidence type="ECO:0000256" key="1">
    <source>
        <dbReference type="ARBA" id="ARBA00004429"/>
    </source>
</evidence>
<dbReference type="GO" id="GO:0005886">
    <property type="term" value="C:plasma membrane"/>
    <property type="evidence" value="ECO:0007669"/>
    <property type="project" value="UniProtKB-SubCell"/>
</dbReference>
<proteinExistence type="inferred from homology"/>
<feature type="domain" description="Type II secretion system protein GspF" evidence="9">
    <location>
        <begin position="69"/>
        <end position="186"/>
    </location>
</feature>
<dbReference type="PANTHER" id="PTHR30012:SF0">
    <property type="entry name" value="TYPE II SECRETION SYSTEM PROTEIN F-RELATED"/>
    <property type="match status" value="1"/>
</dbReference>
<dbReference type="Proteomes" id="UP000215181">
    <property type="component" value="Unassembled WGS sequence"/>
</dbReference>
<sequence>MNPHRYRAMASDGRRVRGELDAIDLHDLEQRLQAMGLVLINGEAIRLRWRTRAKVPRRELINFCFHFEQLLAAGVPPFEALTTMRDATTHARTSVLISTLLTDVERGRPLSEAIARPDGVFAPALVSLLKAGEQAGRLSDAVREIGAALEREEALVMHARRIAIYPAIVAALLLLALVVALVHVVPEMEKLFRSSGEQLPLQTRVLLALSALVTKHGWLMLLGTGGLAATLQWQLARSEPARVRAHRLLLSLPFVGGILRDIGLARFASTLASLYAAGVPVIDALHIAEDTTGNLALRNALRDVTRQVERGRPLAAAFETASGFPALLTRMVRVGEQTGALDRALDNVALLCRRDVDNAIGRLQAAIDPALTVMLGALLLWIASAILGPIYGLITRLPL</sequence>
<feature type="transmembrane region" description="Helical" evidence="8">
    <location>
        <begin position="205"/>
        <end position="229"/>
    </location>
</feature>
<dbReference type="InterPro" id="IPR042094">
    <property type="entry name" value="T2SS_GspF_sf"/>
</dbReference>
<feature type="transmembrane region" description="Helical" evidence="8">
    <location>
        <begin position="162"/>
        <end position="185"/>
    </location>
</feature>
<organism evidence="10 11">
    <name type="scientific">Thauera propionica</name>
    <dbReference type="NCBI Taxonomy" id="2019431"/>
    <lineage>
        <taxon>Bacteria</taxon>
        <taxon>Pseudomonadati</taxon>
        <taxon>Pseudomonadota</taxon>
        <taxon>Betaproteobacteria</taxon>
        <taxon>Rhodocyclales</taxon>
        <taxon>Zoogloeaceae</taxon>
        <taxon>Thauera</taxon>
    </lineage>
</organism>
<keyword evidence="5 8" id="KW-0812">Transmembrane</keyword>
<dbReference type="AlphaFoldDB" id="A0A235F125"/>
<keyword evidence="6 8" id="KW-1133">Transmembrane helix</keyword>
<protein>
    <submittedName>
        <fullName evidence="10">Type II secretion system protein</fullName>
    </submittedName>
</protein>
<name>A0A235F125_9RHOO</name>
<evidence type="ECO:0000259" key="9">
    <source>
        <dbReference type="Pfam" id="PF00482"/>
    </source>
</evidence>
<evidence type="ECO:0000256" key="6">
    <source>
        <dbReference type="ARBA" id="ARBA00022989"/>
    </source>
</evidence>